<reference evidence="5 6" key="1">
    <citation type="submission" date="2020-08" db="EMBL/GenBank/DDBJ databases">
        <title>Genomic Encyclopedia of Type Strains, Phase IV (KMG-IV): sequencing the most valuable type-strain genomes for metagenomic binning, comparative biology and taxonomic classification.</title>
        <authorList>
            <person name="Goeker M."/>
        </authorList>
    </citation>
    <scope>NUCLEOTIDE SEQUENCE [LARGE SCALE GENOMIC DNA]</scope>
    <source>
        <strain evidence="5 6">DSM 23240</strain>
    </source>
</reference>
<gene>
    <name evidence="5" type="ORF">HNR39_003755</name>
</gene>
<dbReference type="InterPro" id="IPR015422">
    <property type="entry name" value="PyrdxlP-dep_Trfase_small"/>
</dbReference>
<comment type="similarity">
    <text evidence="4">Belongs to the trans-sulfuration enzymes family.</text>
</comment>
<dbReference type="PANTHER" id="PTHR11808:SF80">
    <property type="entry name" value="CYSTATHIONINE GAMMA-LYASE"/>
    <property type="match status" value="1"/>
</dbReference>
<dbReference type="InterPro" id="IPR015424">
    <property type="entry name" value="PyrdxlP-dep_Trfase"/>
</dbReference>
<dbReference type="NCBIfam" id="NF004609">
    <property type="entry name" value="PRK05939.1"/>
    <property type="match status" value="1"/>
</dbReference>
<keyword evidence="2 3" id="KW-0663">Pyridoxal phosphate</keyword>
<evidence type="ECO:0000256" key="4">
    <source>
        <dbReference type="RuleBase" id="RU362118"/>
    </source>
</evidence>
<evidence type="ECO:0000256" key="1">
    <source>
        <dbReference type="ARBA" id="ARBA00001933"/>
    </source>
</evidence>
<feature type="modified residue" description="N6-(pyridoxal phosphate)lysine" evidence="3">
    <location>
        <position position="211"/>
    </location>
</feature>
<dbReference type="InterPro" id="IPR015421">
    <property type="entry name" value="PyrdxlP-dep_Trfase_major"/>
</dbReference>
<dbReference type="Proteomes" id="UP000571084">
    <property type="component" value="Unassembled WGS sequence"/>
</dbReference>
<dbReference type="InterPro" id="IPR000277">
    <property type="entry name" value="Cys/Met-Metab_PyrdxlP-dep_enz"/>
</dbReference>
<keyword evidence="5" id="KW-0456">Lyase</keyword>
<dbReference type="PANTHER" id="PTHR11808">
    <property type="entry name" value="TRANS-SULFURATION ENZYME FAMILY MEMBER"/>
    <property type="match status" value="1"/>
</dbReference>
<dbReference type="GO" id="GO:0016846">
    <property type="term" value="F:carbon-sulfur lyase activity"/>
    <property type="evidence" value="ECO:0007669"/>
    <property type="project" value="TreeGrafter"/>
</dbReference>
<keyword evidence="5" id="KW-0808">Transferase</keyword>
<dbReference type="RefSeq" id="WP_168054487.1">
    <property type="nucleotide sequence ID" value="NZ_JAAOZT010000005.1"/>
</dbReference>
<dbReference type="GO" id="GO:0019346">
    <property type="term" value="P:transsulfuration"/>
    <property type="evidence" value="ECO:0007669"/>
    <property type="project" value="InterPro"/>
</dbReference>
<dbReference type="GO" id="GO:0005737">
    <property type="term" value="C:cytoplasm"/>
    <property type="evidence" value="ECO:0007669"/>
    <property type="project" value="TreeGrafter"/>
</dbReference>
<sequence>MSIETKNKYGFTTTVVHGDRQKIIEHGSLHKPVHTSVTYGYQDARQLAEVFQGRAQGYRYGRQGNPTVAALEDKVNVMEGGSATICFATGMAAIGAVVQGLLRAGDHVVSSAFLFGNTASVWQTIQGQGIGVTMVDVTDVAQVEAALTANTRVVFVETVANPRTQIADLKRIGALCTSRGILFVVDNTMTSPYLFQPKAVGASLVINSLTKSIGGHGNALGGALTDTGIFEWSQYPNILNSYKKFPPVQWGMAQIRAKSLRDFGAAIGPEAAHHIAVGAETMALRMDRSSANALAVAQMLEADPRVSVVHYPGLKSHPQHALASELFRSFGYLLSFELQPEIDCFDYLNRMKLGISATHLGDNRTLVLPVAHTIFYEMGQEARARMGISESLIRVSIGIEDTVDLVADFKQALDVQ</sequence>
<dbReference type="Pfam" id="PF01053">
    <property type="entry name" value="Cys_Met_Meta_PP"/>
    <property type="match status" value="1"/>
</dbReference>
<dbReference type="GO" id="GO:0030170">
    <property type="term" value="F:pyridoxal phosphate binding"/>
    <property type="evidence" value="ECO:0007669"/>
    <property type="project" value="InterPro"/>
</dbReference>
<proteinExistence type="inferred from homology"/>
<evidence type="ECO:0000313" key="6">
    <source>
        <dbReference type="Proteomes" id="UP000571084"/>
    </source>
</evidence>
<accession>A0A840RWC5</accession>
<protein>
    <submittedName>
        <fullName evidence="5">O-acetylhomoserine (Thiol)-lyase</fullName>
        <ecNumber evidence="5">2.5.1.49</ecNumber>
    </submittedName>
</protein>
<name>A0A840RWC5_9BURK</name>
<dbReference type="SUPFAM" id="SSF53383">
    <property type="entry name" value="PLP-dependent transferases"/>
    <property type="match status" value="1"/>
</dbReference>
<comment type="caution">
    <text evidence="5">The sequence shown here is derived from an EMBL/GenBank/DDBJ whole genome shotgun (WGS) entry which is preliminary data.</text>
</comment>
<dbReference type="GO" id="GO:0003961">
    <property type="term" value="F:O-acetylhomoserine aminocarboxypropyltransferase activity"/>
    <property type="evidence" value="ECO:0007669"/>
    <property type="project" value="UniProtKB-EC"/>
</dbReference>
<dbReference type="FunFam" id="3.40.640.10:FF:000046">
    <property type="entry name" value="Cystathionine gamma-lyase"/>
    <property type="match status" value="1"/>
</dbReference>
<evidence type="ECO:0000313" key="5">
    <source>
        <dbReference type="EMBL" id="MBB5201893.1"/>
    </source>
</evidence>
<dbReference type="Gene3D" id="3.90.1150.10">
    <property type="entry name" value="Aspartate Aminotransferase, domain 1"/>
    <property type="match status" value="1"/>
</dbReference>
<dbReference type="EC" id="2.5.1.49" evidence="5"/>
<dbReference type="EMBL" id="JACHHQ010000009">
    <property type="protein sequence ID" value="MBB5201893.1"/>
    <property type="molecule type" value="Genomic_DNA"/>
</dbReference>
<dbReference type="PIRSF" id="PIRSF001434">
    <property type="entry name" value="CGS"/>
    <property type="match status" value="1"/>
</dbReference>
<evidence type="ECO:0000256" key="2">
    <source>
        <dbReference type="ARBA" id="ARBA00022898"/>
    </source>
</evidence>
<keyword evidence="6" id="KW-1185">Reference proteome</keyword>
<dbReference type="AlphaFoldDB" id="A0A840RWC5"/>
<organism evidence="5 6">
    <name type="scientific">Glaciimonas immobilis</name>
    <dbReference type="NCBI Taxonomy" id="728004"/>
    <lineage>
        <taxon>Bacteria</taxon>
        <taxon>Pseudomonadati</taxon>
        <taxon>Pseudomonadota</taxon>
        <taxon>Betaproteobacteria</taxon>
        <taxon>Burkholderiales</taxon>
        <taxon>Oxalobacteraceae</taxon>
        <taxon>Glaciimonas</taxon>
    </lineage>
</organism>
<dbReference type="Gene3D" id="3.40.640.10">
    <property type="entry name" value="Type I PLP-dependent aspartate aminotransferase-like (Major domain)"/>
    <property type="match status" value="1"/>
</dbReference>
<comment type="cofactor">
    <cofactor evidence="1 4">
        <name>pyridoxal 5'-phosphate</name>
        <dbReference type="ChEBI" id="CHEBI:597326"/>
    </cofactor>
</comment>
<evidence type="ECO:0000256" key="3">
    <source>
        <dbReference type="PIRSR" id="PIRSR001434-2"/>
    </source>
</evidence>